<organism evidence="2 3">
    <name type="scientific">Paenibacillus thiaminolyticus</name>
    <name type="common">Bacillus thiaminolyticus</name>
    <dbReference type="NCBI Taxonomy" id="49283"/>
    <lineage>
        <taxon>Bacteria</taxon>
        <taxon>Bacillati</taxon>
        <taxon>Bacillota</taxon>
        <taxon>Bacilli</taxon>
        <taxon>Bacillales</taxon>
        <taxon>Paenibacillaceae</taxon>
        <taxon>Paenibacillus</taxon>
    </lineage>
</organism>
<evidence type="ECO:0000313" key="2">
    <source>
        <dbReference type="EMBL" id="RJG21872.1"/>
    </source>
</evidence>
<protein>
    <submittedName>
        <fullName evidence="2">Uncharacterized protein</fullName>
    </submittedName>
</protein>
<evidence type="ECO:0000313" key="3">
    <source>
        <dbReference type="Proteomes" id="UP000266177"/>
    </source>
</evidence>
<accession>A0A3A3GVM5</accession>
<dbReference type="AlphaFoldDB" id="A0A3A3GVM5"/>
<feature type="region of interest" description="Disordered" evidence="1">
    <location>
        <begin position="69"/>
        <end position="128"/>
    </location>
</feature>
<dbReference type="Proteomes" id="UP000266177">
    <property type="component" value="Unassembled WGS sequence"/>
</dbReference>
<feature type="compositionally biased region" description="Basic and acidic residues" evidence="1">
    <location>
        <begin position="80"/>
        <end position="108"/>
    </location>
</feature>
<sequence>MQAVTARLLFFETVPVDVLYFRLALVPGGGSAPLGRGSEHLISTLPIVQNRSWHMSLTRWDRAQRDGRLKLSDGMGEDPDCMRGDPDSRGEDPEKCGAENVPEERGECVKGTARATPGTETERRGECL</sequence>
<name>A0A3A3GVM5_PANTH</name>
<reference evidence="2 3" key="1">
    <citation type="submission" date="2018-09" db="EMBL/GenBank/DDBJ databases">
        <title>Paenibacillus SK2017-BO5.</title>
        <authorList>
            <person name="Piskunova J.V."/>
            <person name="Dubiley S.A."/>
            <person name="Severinov K.V."/>
        </authorList>
    </citation>
    <scope>NUCLEOTIDE SEQUENCE [LARGE SCALE GENOMIC DNA]</scope>
    <source>
        <strain evidence="2 3">BO5</strain>
    </source>
</reference>
<gene>
    <name evidence="2" type="ORF">DQX05_19845</name>
</gene>
<proteinExistence type="predicted"/>
<dbReference type="EMBL" id="QYZD01000020">
    <property type="protein sequence ID" value="RJG21872.1"/>
    <property type="molecule type" value="Genomic_DNA"/>
</dbReference>
<comment type="caution">
    <text evidence="2">The sequence shown here is derived from an EMBL/GenBank/DDBJ whole genome shotgun (WGS) entry which is preliminary data.</text>
</comment>
<evidence type="ECO:0000256" key="1">
    <source>
        <dbReference type="SAM" id="MobiDB-lite"/>
    </source>
</evidence>